<dbReference type="PROSITE" id="PS01187">
    <property type="entry name" value="EGF_CA"/>
    <property type="match status" value="2"/>
</dbReference>
<name>A0AAE0FE06_9CHLO</name>
<keyword evidence="6" id="KW-0472">Membrane</keyword>
<keyword evidence="2" id="KW-0245">EGF-like domain</keyword>
<feature type="domain" description="EGF-like" evidence="10">
    <location>
        <begin position="713"/>
        <end position="752"/>
    </location>
</feature>
<evidence type="ECO:0000256" key="3">
    <source>
        <dbReference type="ARBA" id="ARBA00022692"/>
    </source>
</evidence>
<feature type="domain" description="EGF-like" evidence="10">
    <location>
        <begin position="302"/>
        <end position="341"/>
    </location>
</feature>
<dbReference type="InterPro" id="IPR002859">
    <property type="entry name" value="PKD/REJ-like"/>
</dbReference>
<feature type="domain" description="EGF-like" evidence="10">
    <location>
        <begin position="517"/>
        <end position="564"/>
    </location>
</feature>
<reference evidence="11 12" key="1">
    <citation type="journal article" date="2015" name="Genome Biol. Evol.">
        <title>Comparative Genomics of a Bacterivorous Green Alga Reveals Evolutionary Causalities and Consequences of Phago-Mixotrophic Mode of Nutrition.</title>
        <authorList>
            <person name="Burns J.A."/>
            <person name="Paasch A."/>
            <person name="Narechania A."/>
            <person name="Kim E."/>
        </authorList>
    </citation>
    <scope>NUCLEOTIDE SEQUENCE [LARGE SCALE GENOMIC DNA]</scope>
    <source>
        <strain evidence="11 12">PLY_AMNH</strain>
    </source>
</reference>
<feature type="compositionally biased region" description="Polar residues" evidence="8">
    <location>
        <begin position="1895"/>
        <end position="1907"/>
    </location>
</feature>
<feature type="domain" description="EGF-like calcium-binding" evidence="9">
    <location>
        <begin position="470"/>
        <end position="514"/>
    </location>
</feature>
<feature type="domain" description="EGF-like calcium-binding" evidence="9">
    <location>
        <begin position="614"/>
        <end position="664"/>
    </location>
</feature>
<organism evidence="11 12">
    <name type="scientific">Cymbomonas tetramitiformis</name>
    <dbReference type="NCBI Taxonomy" id="36881"/>
    <lineage>
        <taxon>Eukaryota</taxon>
        <taxon>Viridiplantae</taxon>
        <taxon>Chlorophyta</taxon>
        <taxon>Pyramimonadophyceae</taxon>
        <taxon>Pyramimonadales</taxon>
        <taxon>Pyramimonadaceae</taxon>
        <taxon>Cymbomonas</taxon>
    </lineage>
</organism>
<feature type="region of interest" description="Disordered" evidence="8">
    <location>
        <begin position="1834"/>
        <end position="1853"/>
    </location>
</feature>
<evidence type="ECO:0000259" key="10">
    <source>
        <dbReference type="SMART" id="SM00181"/>
    </source>
</evidence>
<keyword evidence="12" id="KW-1185">Reference proteome</keyword>
<comment type="subcellular location">
    <subcellularLocation>
        <location evidence="1">Membrane</location>
    </subcellularLocation>
</comment>
<feature type="domain" description="EGF-like" evidence="10">
    <location>
        <begin position="429"/>
        <end position="469"/>
    </location>
</feature>
<dbReference type="GO" id="GO:0005261">
    <property type="term" value="F:monoatomic cation channel activity"/>
    <property type="evidence" value="ECO:0007669"/>
    <property type="project" value="TreeGrafter"/>
</dbReference>
<dbReference type="Pfam" id="PF02010">
    <property type="entry name" value="REJ"/>
    <property type="match status" value="1"/>
</dbReference>
<evidence type="ECO:0000256" key="6">
    <source>
        <dbReference type="ARBA" id="ARBA00023136"/>
    </source>
</evidence>
<evidence type="ECO:0000313" key="12">
    <source>
        <dbReference type="Proteomes" id="UP001190700"/>
    </source>
</evidence>
<dbReference type="SMART" id="SM00179">
    <property type="entry name" value="EGF_CA"/>
    <property type="match status" value="6"/>
</dbReference>
<evidence type="ECO:0000256" key="7">
    <source>
        <dbReference type="ARBA" id="ARBA00023157"/>
    </source>
</evidence>
<feature type="domain" description="EGF-like" evidence="10">
    <location>
        <begin position="668"/>
        <end position="709"/>
    </location>
</feature>
<feature type="domain" description="EGF-like calcium-binding" evidence="9">
    <location>
        <begin position="299"/>
        <end position="341"/>
    </location>
</feature>
<keyword evidence="5" id="KW-1133">Transmembrane helix</keyword>
<sequence length="2600" mass="273997">MANETAIVSFTTSVIESVAASAKVPTSQVEILGVFMGSVVIKVKVDYRADDLSQARPDEAFQALLEQPGGISHIFGESPLLADYSDSAEIHELNSLVIANTVDEANTATTTTTIVVSGVASTTIVTETNSTVSTLVIAPTMAPEDAECSSAAGTTAGCDAAEESASCADENNGGCDPLTQCIDAEDGPTCGACPWGFYGEGDVHCIDVDECAMTPPCDPLTKCQNREGSFACSPCPLGYRGSGATGCVELSGDITCAEHNGGCDPLTNCTDLALETGASTSCGGCPEGYIGSGDTICVDLDACLPESCASGVECLDTPAPGVGYTCGACPPGFAGNGASCFVDLCAAAAPCDPLVSCTPTLAGYTCGACPSGYIGHGAQCLDIDECAGALRGGCDPNVRCVNKPGGFECGPCPEGMIGSGSTRCLQSTRCSLDNGGCDALTTCTDTTGGISECGLCPTGYTGTGATGCVDEDGCAAAGALGRCYGVCLDVRAPGTGYTCAPCPPDMVGDGHTCVTNLCYTENGGCDIAVTCTMDEESGTRACGACPSGQEMALDLSVSSGFRCAEVDGCLREPCWREGLFAQLCVDVPAPGSGRECGACPAGFVAAEEGGGCADVDECALSPNGGCWVSESNVELQAPCANILGGFVCGECPSGYIGTGETECRERVLCNTNHGGCDPLVACTDNDVTGYADCGPCPAGYAGTGDTACVDADGCALEPCFPGVECADVAAPGEGRVCGSCPEGFLGDGGLCEQCTLLLTLDLHMTSVMGGTMKRAATNQLAGAFSGTNDPGCVVTQGVSYWWDGVASDGTLVPLDSTINMRETLTLYLPRHTLTANVVYNMQLTVNLRGNPRVRSTVDISFMVEWQPLVALIRGGRVVTGEGLPVLLDARDSYDPDNLPGEMTFDWTCTRVDAAAPERYCRGRSGELLPLRITSAAINLTLLGSEPGAEYTLECQVAKASRRSVAASWVIIELGSPPVPSIVPLTSKHIPSEILRLRSQVTSLRSDPVSMSWRVDSGKDTPDLDLSVTASIVLDLPDLVIAPNSLQPGGRYWFTLVAEDANGWASVTMEVEVNQPPYAGHFTVQPLNGTISETVFDVESYGWLDNPEDFPLWYQLRYDIIGVKGETTWWTAWQPSPIFAKEMTAAGLEQFDYAVTVRLVVRDLLGALAEVVTNLTVYPKVFASEAAQLLYVDAAIENASQQVLRYGIDSSPTVVTIASIFNDLNGLTSSLQLEEGAQMVGFNVSTPRRQAQRGQMMGVLDEVWTRLPPTTDSVTRMAQNAAKVAADPKELDRSTGRHFRAIASSLVNSTINGNEDARLDIQGATALVHGLSSVSVSALGAADQAAEVGACVEVVLQIGLSNAQEMVPEEDPVAIASPLLSSLAVRLDLSSNKSRAYTAPIQTPSGATVQMHRSLGGALEEHCDPRSVDLLVVSSAVDPYAVPGTAREVDVAVSNMTSISLHESNHNELPVHDLKEALTFTLPIHLPANRTAQVLPDDDDPRSKARLRREAAAARAVETVAPFAGSECRFWDEARGGYSAEGCTTLPNPRPPRTRVYWRTVNASELATLEAAWGLLNEGGAANLSITAGCEEVWGAAYPEYYGLDAGKRKYVGESCQLADKENEAGCWWEWRIRAFQGPGCAWTAETSCLCTHLTDFAAVQRTELGSPETPPESVGVYTTGDMTGVTWEEFVASTALMGVLAVLTVGALLICVVSDHSHGKQRMRLMAKLVDAREGSVFRDIGGLWTWTIVDPGEYAGALAMKHNKKKRATSALATCFSTMVRENKLRKGMVSQKFLTRWKRAASGETVRRAGIGRLFDTVGKLWQQRTGFLNSDKAAASKGTPGGGMTPSTTSVNVMHMDMDSLSVVLAPPPSTLLEASVFKKLRMAARERQAHGTISGSEAISSMSAPLGPAAKVSADEPMAAETATNHSEAPSQVVTPQPHSAAIDVSEPEPVGAKDSRPLSSGSSPSHTGTKLGPTKPGRLKPLRFTAHLAARRTVLPSTSAEGGAACHEPAPVQALHKVPRVHQQDHHAQATGRMLHFARRTMALQRSDLTPSTDALPPQVAGLQLPAASAGAAVHGNVVPAPNPLSPAYSGAAHYSPALQRKLHGVDSKSGGPVMEETMQFDGSASREGALSSLWRVDGLWRSVDRGMRAMIGGMPRRRSRQRGQVRRELGTASREKEVMNARELFRTLNIDITRLQLCLPMDHLEACAIRQARHEPTLHGHKSSRTQRNGRRRYLGGRALKNLKGQPDTADLDMDAEVEEGSSEHRLGHEIDSCRYMGMPPFSAGAREGCSGEGGVAGPVTEGLRAFHAAQRGNTAGPAAQSQWVTSCEGLAMVNALQTRDEASRSRAQALWQKVQMRERELTIERLLGTAMVHAFCGIKSLLSKRDLEQQAVLAAAVPWKLPNERPFNWWVSVCKVLIGNMMEPAGCSARSCGTDLSAARSAAAEISEALATVLKAGPPTEGPSRPTLCPHTARSQLTVPAACAARGDAVQHGEGGRRRRIPGALGHNLVLETLERPPHVGLRTRGWRAATRWAFNRAISLCRSPCQRPCGAKRPALEEPASPQRHSIGTIPGCHFSAAADGCCARGAALAAG</sequence>
<feature type="domain" description="EGF-like" evidence="10">
    <location>
        <begin position="568"/>
        <end position="613"/>
    </location>
</feature>
<dbReference type="CDD" id="cd00054">
    <property type="entry name" value="EGF_CA"/>
    <property type="match status" value="3"/>
</dbReference>
<feature type="domain" description="EGF-like calcium-binding" evidence="9">
    <location>
        <begin position="207"/>
        <end position="248"/>
    </location>
</feature>
<feature type="domain" description="EGF-like" evidence="10">
    <location>
        <begin position="385"/>
        <end position="425"/>
    </location>
</feature>
<dbReference type="GO" id="GO:0005509">
    <property type="term" value="F:calcium ion binding"/>
    <property type="evidence" value="ECO:0007669"/>
    <property type="project" value="InterPro"/>
</dbReference>
<feature type="domain" description="EGF-like" evidence="10">
    <location>
        <begin position="255"/>
        <end position="298"/>
    </location>
</feature>
<feature type="domain" description="EGF-like" evidence="10">
    <location>
        <begin position="473"/>
        <end position="514"/>
    </location>
</feature>
<feature type="domain" description="EGF-like" evidence="10">
    <location>
        <begin position="344"/>
        <end position="381"/>
    </location>
</feature>
<dbReference type="Gene3D" id="2.10.25.10">
    <property type="entry name" value="Laminin"/>
    <property type="match status" value="6"/>
</dbReference>
<evidence type="ECO:0000256" key="4">
    <source>
        <dbReference type="ARBA" id="ARBA00022737"/>
    </source>
</evidence>
<gene>
    <name evidence="11" type="ORF">CYMTET_32952</name>
</gene>
<feature type="compositionally biased region" description="Polar residues" evidence="8">
    <location>
        <begin position="1926"/>
        <end position="1942"/>
    </location>
</feature>
<keyword evidence="3" id="KW-0812">Transmembrane</keyword>
<dbReference type="EMBL" id="LGRX02019925">
    <property type="protein sequence ID" value="KAK3257979.1"/>
    <property type="molecule type" value="Genomic_DNA"/>
</dbReference>
<evidence type="ECO:0008006" key="13">
    <source>
        <dbReference type="Google" id="ProtNLM"/>
    </source>
</evidence>
<evidence type="ECO:0000256" key="5">
    <source>
        <dbReference type="ARBA" id="ARBA00022989"/>
    </source>
</evidence>
<feature type="domain" description="EGF-like" evidence="10">
    <location>
        <begin position="166"/>
        <end position="206"/>
    </location>
</feature>
<feature type="domain" description="EGF-like calcium-binding" evidence="9">
    <location>
        <begin position="382"/>
        <end position="425"/>
    </location>
</feature>
<protein>
    <recommendedName>
        <fullName evidence="13">GPS domain-containing protein</fullName>
    </recommendedName>
</protein>
<feature type="region of interest" description="Disordered" evidence="8">
    <location>
        <begin position="1892"/>
        <end position="1984"/>
    </location>
</feature>
<dbReference type="InterPro" id="IPR001881">
    <property type="entry name" value="EGF-like_Ca-bd_dom"/>
</dbReference>
<keyword evidence="4" id="KW-0677">Repeat</keyword>
<keyword evidence="7" id="KW-1015">Disulfide bond</keyword>
<evidence type="ECO:0000256" key="2">
    <source>
        <dbReference type="ARBA" id="ARBA00022536"/>
    </source>
</evidence>
<dbReference type="SMART" id="SM00181">
    <property type="entry name" value="EGF"/>
    <property type="match status" value="13"/>
</dbReference>
<evidence type="ECO:0000313" key="11">
    <source>
        <dbReference type="EMBL" id="KAK3257979.1"/>
    </source>
</evidence>
<feature type="domain" description="EGF-like" evidence="10">
    <location>
        <begin position="210"/>
        <end position="248"/>
    </location>
</feature>
<dbReference type="PANTHER" id="PTHR46730:SF1">
    <property type="entry name" value="PLAT DOMAIN-CONTAINING PROTEIN"/>
    <property type="match status" value="1"/>
</dbReference>
<dbReference type="Proteomes" id="UP001190700">
    <property type="component" value="Unassembled WGS sequence"/>
</dbReference>
<dbReference type="InterPro" id="IPR049883">
    <property type="entry name" value="NOTCH1_EGF-like"/>
</dbReference>
<evidence type="ECO:0000256" key="8">
    <source>
        <dbReference type="SAM" id="MobiDB-lite"/>
    </source>
</evidence>
<dbReference type="GO" id="GO:0006816">
    <property type="term" value="P:calcium ion transport"/>
    <property type="evidence" value="ECO:0007669"/>
    <property type="project" value="TreeGrafter"/>
</dbReference>
<dbReference type="Pfam" id="PF07645">
    <property type="entry name" value="EGF_CA"/>
    <property type="match status" value="3"/>
</dbReference>
<evidence type="ECO:0000256" key="1">
    <source>
        <dbReference type="ARBA" id="ARBA00004370"/>
    </source>
</evidence>
<dbReference type="InterPro" id="IPR000742">
    <property type="entry name" value="EGF"/>
</dbReference>
<proteinExistence type="predicted"/>
<comment type="caution">
    <text evidence="11">The sequence shown here is derived from an EMBL/GenBank/DDBJ whole genome shotgun (WGS) entry which is preliminary data.</text>
</comment>
<dbReference type="InterPro" id="IPR018097">
    <property type="entry name" value="EGF_Ca-bd_CS"/>
</dbReference>
<evidence type="ECO:0000259" key="9">
    <source>
        <dbReference type="SMART" id="SM00179"/>
    </source>
</evidence>
<feature type="domain" description="EGF-like" evidence="10">
    <location>
        <begin position="617"/>
        <end position="664"/>
    </location>
</feature>
<feature type="domain" description="EGF-like calcium-binding" evidence="9">
    <location>
        <begin position="342"/>
        <end position="381"/>
    </location>
</feature>
<dbReference type="GO" id="GO:0005886">
    <property type="term" value="C:plasma membrane"/>
    <property type="evidence" value="ECO:0007669"/>
    <property type="project" value="TreeGrafter"/>
</dbReference>
<accession>A0AAE0FE06</accession>
<dbReference type="PANTHER" id="PTHR46730">
    <property type="entry name" value="POLYCYSTIN-1"/>
    <property type="match status" value="1"/>
</dbReference>